<dbReference type="Proteomes" id="UP000286716">
    <property type="component" value="Unassembled WGS sequence"/>
</dbReference>
<dbReference type="AlphaFoldDB" id="A0A428WMX8"/>
<feature type="compositionally biased region" description="Low complexity" evidence="1">
    <location>
        <begin position="43"/>
        <end position="56"/>
    </location>
</feature>
<protein>
    <submittedName>
        <fullName evidence="2">Uncharacterized protein</fullName>
    </submittedName>
</protein>
<gene>
    <name evidence="2" type="ORF">DMA12_16420</name>
</gene>
<dbReference type="EMBL" id="QHHU01000020">
    <property type="protein sequence ID" value="RSM44413.1"/>
    <property type="molecule type" value="Genomic_DNA"/>
</dbReference>
<organism evidence="2 3">
    <name type="scientific">Amycolatopsis balhimycina DSM 5908</name>
    <dbReference type="NCBI Taxonomy" id="1081091"/>
    <lineage>
        <taxon>Bacteria</taxon>
        <taxon>Bacillati</taxon>
        <taxon>Actinomycetota</taxon>
        <taxon>Actinomycetes</taxon>
        <taxon>Pseudonocardiales</taxon>
        <taxon>Pseudonocardiaceae</taxon>
        <taxon>Amycolatopsis</taxon>
    </lineage>
</organism>
<evidence type="ECO:0000313" key="3">
    <source>
        <dbReference type="Proteomes" id="UP000286716"/>
    </source>
</evidence>
<feature type="region of interest" description="Disordered" evidence="1">
    <location>
        <begin position="1"/>
        <end position="29"/>
    </location>
</feature>
<feature type="region of interest" description="Disordered" evidence="1">
    <location>
        <begin position="43"/>
        <end position="68"/>
    </location>
</feature>
<name>A0A428WMX8_AMYBA</name>
<accession>A0A428WMX8</accession>
<proteinExistence type="predicted"/>
<evidence type="ECO:0000256" key="1">
    <source>
        <dbReference type="SAM" id="MobiDB-lite"/>
    </source>
</evidence>
<comment type="caution">
    <text evidence="2">The sequence shown here is derived from an EMBL/GenBank/DDBJ whole genome shotgun (WGS) entry which is preliminary data.</text>
</comment>
<keyword evidence="3" id="KW-1185">Reference proteome</keyword>
<reference evidence="2 3" key="1">
    <citation type="submission" date="2018-05" db="EMBL/GenBank/DDBJ databases">
        <title>Evolution of GPA BGCs.</title>
        <authorList>
            <person name="Waglechner N."/>
            <person name="Wright G.D."/>
        </authorList>
    </citation>
    <scope>NUCLEOTIDE SEQUENCE [LARGE SCALE GENOMIC DNA]</scope>
    <source>
        <strain evidence="2 3">DSM 5908</strain>
    </source>
</reference>
<sequence>MNGTLRDLKSLNVPFTDFGGNEGRPRSPTIVGSAVPTMVWSSAASSIPSSTAPNTALTRPRLRAGGTAAPGMTSAVAVISSS</sequence>
<evidence type="ECO:0000313" key="2">
    <source>
        <dbReference type="EMBL" id="RSM44413.1"/>
    </source>
</evidence>